<dbReference type="AlphaFoldDB" id="A0A6I6MXY2"/>
<feature type="domain" description="Beta-ketoacyl-[acyl-carrier-protein] synthase III N-terminal" evidence="12">
    <location>
        <begin position="105"/>
        <end position="180"/>
    </location>
</feature>
<evidence type="ECO:0000256" key="1">
    <source>
        <dbReference type="ARBA" id="ARBA00008642"/>
    </source>
</evidence>
<dbReference type="GO" id="GO:0006633">
    <property type="term" value="P:fatty acid biosynthetic process"/>
    <property type="evidence" value="ECO:0007669"/>
    <property type="project" value="UniProtKB-UniRule"/>
</dbReference>
<keyword evidence="5 10" id="KW-0276">Fatty acid metabolism</keyword>
<dbReference type="Gene3D" id="3.40.47.10">
    <property type="match status" value="1"/>
</dbReference>
<keyword evidence="2 10" id="KW-0963">Cytoplasm</keyword>
<evidence type="ECO:0000256" key="5">
    <source>
        <dbReference type="ARBA" id="ARBA00022832"/>
    </source>
</evidence>
<comment type="function">
    <text evidence="10">Catalyzes the condensation reaction of fatty acid synthesis by the addition to an acyl acceptor of two carbons from malonyl-ACP. Catalyzes the first condensation reaction which initiates fatty acid synthesis and may therefore play a role in governing the total rate of fatty acid production. Possesses both acetoacetyl-ACP synthase and acetyl transacylase activities. Its substrate specificity determines the biosynthesis of branched-chain and/or straight-chain of fatty acids.</text>
</comment>
<dbReference type="GO" id="GO:0004315">
    <property type="term" value="F:3-oxoacyl-[acyl-carrier-protein] synthase activity"/>
    <property type="evidence" value="ECO:0007669"/>
    <property type="project" value="InterPro"/>
</dbReference>
<dbReference type="EC" id="2.3.1.180" evidence="10"/>
<evidence type="ECO:0000256" key="4">
    <source>
        <dbReference type="ARBA" id="ARBA00022679"/>
    </source>
</evidence>
<keyword evidence="3 10" id="KW-0444">Lipid biosynthesis</keyword>
<dbReference type="InterPro" id="IPR013751">
    <property type="entry name" value="ACP_syn_III_N"/>
</dbReference>
<keyword evidence="9 10" id="KW-0012">Acyltransferase</keyword>
<dbReference type="HAMAP" id="MF_01815">
    <property type="entry name" value="FabH"/>
    <property type="match status" value="1"/>
</dbReference>
<evidence type="ECO:0000256" key="9">
    <source>
        <dbReference type="ARBA" id="ARBA00023315"/>
    </source>
</evidence>
<feature type="region of interest" description="ACP-binding" evidence="10">
    <location>
        <begin position="250"/>
        <end position="254"/>
    </location>
</feature>
<dbReference type="Pfam" id="PF08545">
    <property type="entry name" value="ACP_syn_III"/>
    <property type="match status" value="1"/>
</dbReference>
<feature type="domain" description="Beta-ketoacyl-[acyl-carrier-protein] synthase III C-terminal" evidence="11">
    <location>
        <begin position="234"/>
        <end position="322"/>
    </location>
</feature>
<dbReference type="Proteomes" id="UP000431269">
    <property type="component" value="Chromosome"/>
</dbReference>
<reference evidence="14" key="1">
    <citation type="submission" date="2019-12" db="EMBL/GenBank/DDBJ databases">
        <title>Complete genome of Terracaulis silvestris 0127_4.</title>
        <authorList>
            <person name="Vieira S."/>
            <person name="Riedel T."/>
            <person name="Sproer C."/>
            <person name="Pascual J."/>
            <person name="Boedeker C."/>
            <person name="Overmann J."/>
        </authorList>
    </citation>
    <scope>NUCLEOTIDE SEQUENCE [LARGE SCALE GENOMIC DNA]</scope>
    <source>
        <strain evidence="14">0127_4</strain>
    </source>
</reference>
<dbReference type="RefSeq" id="WP_158767285.1">
    <property type="nucleotide sequence ID" value="NZ_CP047045.1"/>
</dbReference>
<comment type="subunit">
    <text evidence="10">Homodimer.</text>
</comment>
<gene>
    <name evidence="13" type="primary">fabH_3</name>
    <name evidence="10" type="synonym">fabH</name>
    <name evidence="13" type="ORF">DSM104635_03362</name>
</gene>
<proteinExistence type="inferred from homology"/>
<accession>A0A6I6MXY2</accession>
<dbReference type="PANTHER" id="PTHR43091">
    <property type="entry name" value="3-OXOACYL-[ACYL-CARRIER-PROTEIN] SYNTHASE"/>
    <property type="match status" value="1"/>
</dbReference>
<dbReference type="EMBL" id="CP047045">
    <property type="protein sequence ID" value="QGZ96502.1"/>
    <property type="molecule type" value="Genomic_DNA"/>
</dbReference>
<dbReference type="NCBIfam" id="TIGR00747">
    <property type="entry name" value="fabH"/>
    <property type="match status" value="1"/>
</dbReference>
<feature type="active site" evidence="10">
    <location>
        <position position="279"/>
    </location>
</feature>
<dbReference type="InterPro" id="IPR013747">
    <property type="entry name" value="ACP_syn_III_C"/>
</dbReference>
<dbReference type="KEGG" id="tsv:DSM104635_03362"/>
<evidence type="ECO:0000259" key="11">
    <source>
        <dbReference type="Pfam" id="PF08541"/>
    </source>
</evidence>
<keyword evidence="8 10" id="KW-0511">Multifunctional enzyme</keyword>
<protein>
    <recommendedName>
        <fullName evidence="10">Beta-ketoacyl-[acyl-carrier-protein] synthase III</fullName>
        <shortName evidence="10">Beta-ketoacyl-ACP synthase III</shortName>
        <shortName evidence="10">KAS III</shortName>
        <ecNumber evidence="10">2.3.1.180</ecNumber>
    </recommendedName>
    <alternativeName>
        <fullName evidence="10">3-oxoacyl-[acyl-carrier-protein] synthase 3</fullName>
    </alternativeName>
    <alternativeName>
        <fullName evidence="10">3-oxoacyl-[acyl-carrier-protein] synthase III</fullName>
    </alternativeName>
</protein>
<comment type="subcellular location">
    <subcellularLocation>
        <location evidence="10">Cytoplasm</location>
    </subcellularLocation>
</comment>
<sequence>MTYAAITGWGAAMPPSVLTNADLSTFLDTNDEWIISRTGMKERRVSHISGIEMAIIASKRALACAGLEGKDIDLIVYGSCSSDEQVPNSSSGVQAAIGAKHAASMDVNTACTSFLYSLSTATAMIRTGVVKKALVIGVEIISPFMDWENRNVAVLFGDGCAAVVVEASDKQEGVLGEQLGCLADVRHTLRVRGMGTAYCNLDVTAGITSWDFDGQEIFRHAVQGMVAASAAVMKKCGVTAEDIDLVVPHQANLRIIDAVVSRAGIPAEKVMLTVQRYGNMSAATVPVALTEALDEGRVKPGSLILMPAFGAGLTVCAHLVRWGDRVTPLGVSDADFPPAKKTALEQVNAIRGKKAETAVRSAEGMKHARLVETGVK</sequence>
<name>A0A6I6MXY2_9CAUL</name>
<feature type="active site" evidence="10">
    <location>
        <position position="249"/>
    </location>
</feature>
<dbReference type="InterPro" id="IPR004655">
    <property type="entry name" value="FabH"/>
</dbReference>
<organism evidence="13 14">
    <name type="scientific">Terricaulis silvestris</name>
    <dbReference type="NCBI Taxonomy" id="2686094"/>
    <lineage>
        <taxon>Bacteria</taxon>
        <taxon>Pseudomonadati</taxon>
        <taxon>Pseudomonadota</taxon>
        <taxon>Alphaproteobacteria</taxon>
        <taxon>Caulobacterales</taxon>
        <taxon>Caulobacteraceae</taxon>
        <taxon>Terricaulis</taxon>
    </lineage>
</organism>
<dbReference type="CDD" id="cd00830">
    <property type="entry name" value="KAS_III"/>
    <property type="match status" value="1"/>
</dbReference>
<comment type="catalytic activity">
    <reaction evidence="10">
        <text>malonyl-[ACP] + acetyl-CoA + H(+) = 3-oxobutanoyl-[ACP] + CO2 + CoA</text>
        <dbReference type="Rhea" id="RHEA:12080"/>
        <dbReference type="Rhea" id="RHEA-COMP:9623"/>
        <dbReference type="Rhea" id="RHEA-COMP:9625"/>
        <dbReference type="ChEBI" id="CHEBI:15378"/>
        <dbReference type="ChEBI" id="CHEBI:16526"/>
        <dbReference type="ChEBI" id="CHEBI:57287"/>
        <dbReference type="ChEBI" id="CHEBI:57288"/>
        <dbReference type="ChEBI" id="CHEBI:78449"/>
        <dbReference type="ChEBI" id="CHEBI:78450"/>
        <dbReference type="EC" id="2.3.1.180"/>
    </reaction>
</comment>
<dbReference type="SUPFAM" id="SSF53901">
    <property type="entry name" value="Thiolase-like"/>
    <property type="match status" value="1"/>
</dbReference>
<evidence type="ECO:0000256" key="8">
    <source>
        <dbReference type="ARBA" id="ARBA00023268"/>
    </source>
</evidence>
<dbReference type="NCBIfam" id="NF006829">
    <property type="entry name" value="PRK09352.1"/>
    <property type="match status" value="1"/>
</dbReference>
<comment type="pathway">
    <text evidence="10">Lipid metabolism; fatty acid biosynthesis.</text>
</comment>
<dbReference type="GO" id="GO:0033818">
    <property type="term" value="F:beta-ketoacyl-acyl-carrier-protein synthase III activity"/>
    <property type="evidence" value="ECO:0007669"/>
    <property type="project" value="UniProtKB-UniRule"/>
</dbReference>
<comment type="similarity">
    <text evidence="1 10">Belongs to the thiolase-like superfamily. FabH family.</text>
</comment>
<keyword evidence="7 10" id="KW-0275">Fatty acid biosynthesis</keyword>
<evidence type="ECO:0000256" key="2">
    <source>
        <dbReference type="ARBA" id="ARBA00022490"/>
    </source>
</evidence>
<evidence type="ECO:0000313" key="13">
    <source>
        <dbReference type="EMBL" id="QGZ96502.1"/>
    </source>
</evidence>
<dbReference type="PANTHER" id="PTHR43091:SF2">
    <property type="entry name" value="BETA-KETOACYL-[ACYL-CARRIER-PROTEIN] SYNTHASE III 2"/>
    <property type="match status" value="1"/>
</dbReference>
<dbReference type="InterPro" id="IPR016039">
    <property type="entry name" value="Thiolase-like"/>
</dbReference>
<evidence type="ECO:0000256" key="7">
    <source>
        <dbReference type="ARBA" id="ARBA00023160"/>
    </source>
</evidence>
<dbReference type="GO" id="GO:0005737">
    <property type="term" value="C:cytoplasm"/>
    <property type="evidence" value="ECO:0007669"/>
    <property type="project" value="UniProtKB-SubCell"/>
</dbReference>
<dbReference type="UniPathway" id="UPA00094"/>
<dbReference type="Pfam" id="PF08541">
    <property type="entry name" value="ACP_syn_III_C"/>
    <property type="match status" value="1"/>
</dbReference>
<feature type="active site" evidence="10">
    <location>
        <position position="111"/>
    </location>
</feature>
<evidence type="ECO:0000256" key="3">
    <source>
        <dbReference type="ARBA" id="ARBA00022516"/>
    </source>
</evidence>
<keyword evidence="4 10" id="KW-0808">Transferase</keyword>
<evidence type="ECO:0000259" key="12">
    <source>
        <dbReference type="Pfam" id="PF08545"/>
    </source>
</evidence>
<comment type="domain">
    <text evidence="10">The last Arg residue of the ACP-binding site is essential for the weak association between ACP/AcpP and FabH.</text>
</comment>
<evidence type="ECO:0000313" key="14">
    <source>
        <dbReference type="Proteomes" id="UP000431269"/>
    </source>
</evidence>
<keyword evidence="6 10" id="KW-0443">Lipid metabolism</keyword>
<evidence type="ECO:0000256" key="6">
    <source>
        <dbReference type="ARBA" id="ARBA00023098"/>
    </source>
</evidence>
<evidence type="ECO:0000256" key="10">
    <source>
        <dbReference type="HAMAP-Rule" id="MF_01815"/>
    </source>
</evidence>
<keyword evidence="14" id="KW-1185">Reference proteome</keyword>